<dbReference type="InterPro" id="IPR015915">
    <property type="entry name" value="Kelch-typ_b-propeller"/>
</dbReference>
<dbReference type="PROSITE" id="PS50181">
    <property type="entry name" value="FBOX"/>
    <property type="match status" value="1"/>
</dbReference>
<dbReference type="InterPro" id="IPR006527">
    <property type="entry name" value="F-box-assoc_dom_typ1"/>
</dbReference>
<dbReference type="Proteomes" id="UP000288805">
    <property type="component" value="Unassembled WGS sequence"/>
</dbReference>
<dbReference type="InterPro" id="IPR050796">
    <property type="entry name" value="SCF_F-box_component"/>
</dbReference>
<dbReference type="InterPro" id="IPR011043">
    <property type="entry name" value="Gal_Oxase/kelch_b-propeller"/>
</dbReference>
<dbReference type="CDD" id="cd22157">
    <property type="entry name" value="F-box_AtFBW1-like"/>
    <property type="match status" value="1"/>
</dbReference>
<reference evidence="2 3" key="1">
    <citation type="journal article" date="2018" name="PLoS Genet.">
        <title>Population sequencing reveals clonal diversity and ancestral inbreeding in the grapevine cultivar Chardonnay.</title>
        <authorList>
            <person name="Roach M.J."/>
            <person name="Johnson D.L."/>
            <person name="Bohlmann J."/>
            <person name="van Vuuren H.J."/>
            <person name="Jones S.J."/>
            <person name="Pretorius I.S."/>
            <person name="Schmidt S.A."/>
            <person name="Borneman A.R."/>
        </authorList>
    </citation>
    <scope>NUCLEOTIDE SEQUENCE [LARGE SCALE GENOMIC DNA]</scope>
    <source>
        <strain evidence="3">cv. Chardonnay</strain>
        <tissue evidence="2">Leaf</tissue>
    </source>
</reference>
<comment type="caution">
    <text evidence="2">The sequence shown here is derived from an EMBL/GenBank/DDBJ whole genome shotgun (WGS) entry which is preliminary data.</text>
</comment>
<proteinExistence type="predicted"/>
<dbReference type="PANTHER" id="PTHR31672:SF13">
    <property type="entry name" value="F-BOX PROTEIN CPR30-LIKE"/>
    <property type="match status" value="1"/>
</dbReference>
<sequence>MAELPLHIIENILLRLPVKSLIRSRCVCKAWRALISHPHFVKSHLRLPQTQARTQFCTLNYGEPGDNYYLVVGASTKDCEAFSDDNGGALAFDYLFDIGRFEYEVVLLDSCDGLLCLVDLANKIVLWNPSTRQCNQLPPNPNVLDFLGCHGFGYDSFADDYKVFVVSMLNPNFETVVDVFSLKSNKWKRIQEKHHTRAARMCATVLHGALHWVAYDPILGFDTIMAFDFEKERFREMAIPREEEELYVKLRVVGGCLCVHGSKDPSKMWVMKEYGVDTSWSKMASPYNSLRNNLNEEFRCELLHTLNNEHLLLVNKEKLMLCDQKENTYKNIMPYGRWFRHDANLYVETLVSPQPSLQSDNGGKKTK</sequence>
<protein>
    <submittedName>
        <fullName evidence="2">F-box/kelch-repeat protein</fullName>
    </submittedName>
</protein>
<dbReference type="EMBL" id="QGNW01000770">
    <property type="protein sequence ID" value="RVW62506.1"/>
    <property type="molecule type" value="Genomic_DNA"/>
</dbReference>
<evidence type="ECO:0000313" key="2">
    <source>
        <dbReference type="EMBL" id="RVW62506.1"/>
    </source>
</evidence>
<feature type="domain" description="F-box" evidence="1">
    <location>
        <begin position="1"/>
        <end position="44"/>
    </location>
</feature>
<dbReference type="Gene3D" id="2.120.10.80">
    <property type="entry name" value="Kelch-type beta propeller"/>
    <property type="match status" value="1"/>
</dbReference>
<organism evidence="2 3">
    <name type="scientific">Vitis vinifera</name>
    <name type="common">Grape</name>
    <dbReference type="NCBI Taxonomy" id="29760"/>
    <lineage>
        <taxon>Eukaryota</taxon>
        <taxon>Viridiplantae</taxon>
        <taxon>Streptophyta</taxon>
        <taxon>Embryophyta</taxon>
        <taxon>Tracheophyta</taxon>
        <taxon>Spermatophyta</taxon>
        <taxon>Magnoliopsida</taxon>
        <taxon>eudicotyledons</taxon>
        <taxon>Gunneridae</taxon>
        <taxon>Pentapetalae</taxon>
        <taxon>rosids</taxon>
        <taxon>Vitales</taxon>
        <taxon>Vitaceae</taxon>
        <taxon>Viteae</taxon>
        <taxon>Vitis</taxon>
    </lineage>
</organism>
<evidence type="ECO:0000313" key="3">
    <source>
        <dbReference type="Proteomes" id="UP000288805"/>
    </source>
</evidence>
<dbReference type="SUPFAM" id="SSF50965">
    <property type="entry name" value="Galactose oxidase, central domain"/>
    <property type="match status" value="1"/>
</dbReference>
<dbReference type="InterPro" id="IPR001810">
    <property type="entry name" value="F-box_dom"/>
</dbReference>
<dbReference type="InterPro" id="IPR036047">
    <property type="entry name" value="F-box-like_dom_sf"/>
</dbReference>
<name>A0A438FRC3_VITVI</name>
<dbReference type="AlphaFoldDB" id="A0A438FRC3"/>
<dbReference type="PANTHER" id="PTHR31672">
    <property type="entry name" value="BNACNNG10540D PROTEIN"/>
    <property type="match status" value="1"/>
</dbReference>
<dbReference type="InterPro" id="IPR017451">
    <property type="entry name" value="F-box-assoc_interact_dom"/>
</dbReference>
<dbReference type="Gene3D" id="1.20.1280.50">
    <property type="match status" value="1"/>
</dbReference>
<dbReference type="SUPFAM" id="SSF81383">
    <property type="entry name" value="F-box domain"/>
    <property type="match status" value="1"/>
</dbReference>
<gene>
    <name evidence="2" type="primary">VvCHDp000423_8</name>
    <name evidence="2" type="ORF">CK203_064020</name>
</gene>
<dbReference type="Pfam" id="PF00646">
    <property type="entry name" value="F-box"/>
    <property type="match status" value="1"/>
</dbReference>
<dbReference type="SMART" id="SM00256">
    <property type="entry name" value="FBOX"/>
    <property type="match status" value="1"/>
</dbReference>
<dbReference type="Pfam" id="PF07734">
    <property type="entry name" value="FBA_1"/>
    <property type="match status" value="1"/>
</dbReference>
<dbReference type="NCBIfam" id="TIGR01640">
    <property type="entry name" value="F_box_assoc_1"/>
    <property type="match status" value="1"/>
</dbReference>
<accession>A0A438FRC3</accession>
<evidence type="ECO:0000259" key="1">
    <source>
        <dbReference type="PROSITE" id="PS50181"/>
    </source>
</evidence>